<accession>A0A7W5UHA3</accession>
<evidence type="ECO:0000313" key="1">
    <source>
        <dbReference type="EMBL" id="MBB3702511.1"/>
    </source>
</evidence>
<dbReference type="EMBL" id="JACICA010000003">
    <property type="protein sequence ID" value="MBB3702511.1"/>
    <property type="molecule type" value="Genomic_DNA"/>
</dbReference>
<name>A0A7W5UHA3_9BACT</name>
<dbReference type="AlphaFoldDB" id="A0A7W5UHA3"/>
<comment type="caution">
    <text evidence="1">The sequence shown here is derived from an EMBL/GenBank/DDBJ whole genome shotgun (WGS) entry which is preliminary data.</text>
</comment>
<gene>
    <name evidence="1" type="ORF">FHS60_000969</name>
</gene>
<sequence>MNKTGAQSERAAQTFSTNVILVDADHVDDVVLNLTANFERMLNRRLPKADLPRWLNCLALDGGLRPGNNAIQVIFLHKKENQALKHFVPAHYANDLDGKAFTDSLGEFTLHSAAVPELSSSEEMFLHTLDELLKSATTERLMIVGNMDSEETAAAIKRCIAQSPQQKSITLFAMEPVAGRGFMQEILGYSLMNALGIKGSEFA</sequence>
<evidence type="ECO:0000313" key="2">
    <source>
        <dbReference type="Proteomes" id="UP000541425"/>
    </source>
</evidence>
<dbReference type="Proteomes" id="UP000541425">
    <property type="component" value="Unassembled WGS sequence"/>
</dbReference>
<dbReference type="Pfam" id="PF20326">
    <property type="entry name" value="DUF6621"/>
    <property type="match status" value="1"/>
</dbReference>
<proteinExistence type="predicted"/>
<protein>
    <submittedName>
        <fullName evidence="1">Uncharacterized protein</fullName>
    </submittedName>
</protein>
<organism evidence="1 2">
    <name type="scientific">Alloprevotella rava</name>
    <dbReference type="NCBI Taxonomy" id="671218"/>
    <lineage>
        <taxon>Bacteria</taxon>
        <taxon>Pseudomonadati</taxon>
        <taxon>Bacteroidota</taxon>
        <taxon>Bacteroidia</taxon>
        <taxon>Bacteroidales</taxon>
        <taxon>Prevotellaceae</taxon>
        <taxon>Alloprevotella</taxon>
    </lineage>
</organism>
<dbReference type="RefSeq" id="WP_183695620.1">
    <property type="nucleotide sequence ID" value="NZ_JACICA010000003.1"/>
</dbReference>
<dbReference type="InterPro" id="IPR046729">
    <property type="entry name" value="DUF6621"/>
</dbReference>
<reference evidence="1 2" key="1">
    <citation type="submission" date="2020-08" db="EMBL/GenBank/DDBJ databases">
        <title>Genomic Encyclopedia of Type Strains, Phase IV (KMG-IV): sequencing the most valuable type-strain genomes for metagenomic binning, comparative biology and taxonomic classification.</title>
        <authorList>
            <person name="Goeker M."/>
        </authorList>
    </citation>
    <scope>NUCLEOTIDE SEQUENCE [LARGE SCALE GENOMIC DNA]</scope>
    <source>
        <strain evidence="1 2">DSM 22548</strain>
    </source>
</reference>